<evidence type="ECO:0000313" key="1">
    <source>
        <dbReference type="EMBL" id="KRX18499.1"/>
    </source>
</evidence>
<organism evidence="1 2">
    <name type="scientific">Trichinella nelsoni</name>
    <dbReference type="NCBI Taxonomy" id="6336"/>
    <lineage>
        <taxon>Eukaryota</taxon>
        <taxon>Metazoa</taxon>
        <taxon>Ecdysozoa</taxon>
        <taxon>Nematoda</taxon>
        <taxon>Enoplea</taxon>
        <taxon>Dorylaimia</taxon>
        <taxon>Trichinellida</taxon>
        <taxon>Trichinellidae</taxon>
        <taxon>Trichinella</taxon>
    </lineage>
</organism>
<gene>
    <name evidence="1" type="ORF">T07_5288</name>
</gene>
<dbReference type="EMBL" id="JYDL01000072">
    <property type="protein sequence ID" value="KRX18499.1"/>
    <property type="molecule type" value="Genomic_DNA"/>
</dbReference>
<dbReference type="AlphaFoldDB" id="A0A0V0RVG1"/>
<evidence type="ECO:0000313" key="2">
    <source>
        <dbReference type="Proteomes" id="UP000054630"/>
    </source>
</evidence>
<proteinExistence type="predicted"/>
<sequence length="176" mass="19855">MNEEYSSYHVDEDSEQISLTLQSVQSDDVSSLSSSTLTVTASMCSEMEDGEALQLSMQSEGDDEAFTLTAESWITDEEWSEATEDDTEKSFNYFVTIYPKCNLTTEKEIAMLEAETKKRHYTISDGSFDSEAVMELISNLNRSPCLINLTSVYFSFLITEVKTMSHQSNVIVYETT</sequence>
<comment type="caution">
    <text evidence="1">The sequence shown here is derived from an EMBL/GenBank/DDBJ whole genome shotgun (WGS) entry which is preliminary data.</text>
</comment>
<accession>A0A0V0RVG1</accession>
<name>A0A0V0RVG1_9BILA</name>
<protein>
    <submittedName>
        <fullName evidence="1">Uncharacterized protein</fullName>
    </submittedName>
</protein>
<dbReference type="OrthoDB" id="5920116at2759"/>
<keyword evidence="2" id="KW-1185">Reference proteome</keyword>
<reference evidence="1 2" key="1">
    <citation type="submission" date="2015-01" db="EMBL/GenBank/DDBJ databases">
        <title>Evolution of Trichinella species and genotypes.</title>
        <authorList>
            <person name="Korhonen P.K."/>
            <person name="Edoardo P."/>
            <person name="Giuseppe L.R."/>
            <person name="Gasser R.B."/>
        </authorList>
    </citation>
    <scope>NUCLEOTIDE SEQUENCE [LARGE SCALE GENOMIC DNA]</scope>
    <source>
        <strain evidence="1">ISS37</strain>
    </source>
</reference>
<dbReference type="Proteomes" id="UP000054630">
    <property type="component" value="Unassembled WGS sequence"/>
</dbReference>